<accession>A0A6H1ZQB4</accession>
<feature type="domain" description="Phage terminase large subunit GpA ATPase" evidence="1">
    <location>
        <begin position="401"/>
        <end position="560"/>
    </location>
</feature>
<gene>
    <name evidence="2" type="ORF">TM448A01454_0010</name>
    <name evidence="3" type="ORF">TM448B00537_0010</name>
</gene>
<dbReference type="EMBL" id="MT144153">
    <property type="protein sequence ID" value="QJA49764.1"/>
    <property type="molecule type" value="Genomic_DNA"/>
</dbReference>
<name>A0A6H1ZQB4_9ZZZZ</name>
<evidence type="ECO:0000313" key="2">
    <source>
        <dbReference type="EMBL" id="QJA49764.1"/>
    </source>
</evidence>
<proteinExistence type="predicted"/>
<dbReference type="Gene3D" id="2.170.16.10">
    <property type="entry name" value="Hedgehog/Intein (Hint) domain"/>
    <property type="match status" value="1"/>
</dbReference>
<dbReference type="PROSITE" id="PS50817">
    <property type="entry name" value="INTEIN_N_TER"/>
    <property type="match status" value="1"/>
</dbReference>
<dbReference type="GO" id="GO:0016539">
    <property type="term" value="P:intein-mediated protein splicing"/>
    <property type="evidence" value="ECO:0007669"/>
    <property type="project" value="InterPro"/>
</dbReference>
<organism evidence="2">
    <name type="scientific">viral metagenome</name>
    <dbReference type="NCBI Taxonomy" id="1070528"/>
    <lineage>
        <taxon>unclassified sequences</taxon>
        <taxon>metagenomes</taxon>
        <taxon>organismal metagenomes</taxon>
    </lineage>
</organism>
<sequence length="871" mass="100227">MTKSVIPIIEADNGILDWIAEKHIANEKGDRIEWDNHPFLTDIYDDQSTNLTVMKAAQVGMSTCQILKNHRDAKRYKMDIIYCVDEETEILTQRGFLRQENLKSNDIILTLSKKGKTQWSPLQEIFRKEVAMECIEFNARNFNAVVTPNHRWLLQPYRGSGQMFFRETKDMIGKYARIPKSVDDEGATAHSEYYTNEEVSLLAWVFSEGHYPKQTKGSGKKCYSIIITQSEKVNAPYCDEIRAILRSLNVAWKEYLMKHNGCVSFRFAFRMGKEIRERFPEKIPDVKFALSLTKAQCKLFIDTFAKADGWLDSSGTWAIAQKDKITVDILCMIAVLAGYVPSVSKSGVCHTIRLTQFKSVETGELKPRIVRYKGIIWCPRTPAGTFYARRKGRCYWTGNTLPTDQDVRVFVGGKVNRIIANNKSMIDDVADKDSIEVKQVGNSIIYFRGTWSKKAAIMVTADRLVHDEKDSSKLDVIADYQSRTQHSKFKQTHTFSHPSLPETGVHADWLQSDQKHWFVKCPHCAHWQFLSWDTENPRRMSIDIERGIFICKQCHAELPDWVRVTGQWVARYPDRAWSGYWVSLLICPWMSAKEIVAKFKHPDTTPEFFYTKILGLPFADGSSKLLRQSFFQNLTNQAWAPPTTERVIVGIDTGLRLDYVIGNKNGLFFQGDCNDYCDLDVLMKRWPRAIAFMDAGGDLIGSRAFAERWIGRVFLIYFVGDRNQEEIFTFGKGDDCRSVKVDRNRGIQLVIDEFRNRRVPVHGTENDWFEYWLDWNNLSKMKVLDPDTNATKGYKWVRSGRDHKALATVCWRAGMSRFVGMGAIIEAPLSQSKQNSYMIEAGDKVSFSPDEMFNKGIQASLDRLDEESIEW</sequence>
<dbReference type="GO" id="GO:0016887">
    <property type="term" value="F:ATP hydrolysis activity"/>
    <property type="evidence" value="ECO:0007669"/>
    <property type="project" value="InterPro"/>
</dbReference>
<dbReference type="Pfam" id="PF05876">
    <property type="entry name" value="GpA_ATPase"/>
    <property type="match status" value="1"/>
</dbReference>
<evidence type="ECO:0000313" key="3">
    <source>
        <dbReference type="EMBL" id="QJH95790.1"/>
    </source>
</evidence>
<dbReference type="InterPro" id="IPR046453">
    <property type="entry name" value="GpA_ATPase"/>
</dbReference>
<reference evidence="2" key="1">
    <citation type="submission" date="2020-03" db="EMBL/GenBank/DDBJ databases">
        <title>The deep terrestrial virosphere.</title>
        <authorList>
            <person name="Holmfeldt K."/>
            <person name="Nilsson E."/>
            <person name="Simone D."/>
            <person name="Lopez-Fernandez M."/>
            <person name="Wu X."/>
            <person name="de Brujin I."/>
            <person name="Lundin D."/>
            <person name="Andersson A."/>
            <person name="Bertilsson S."/>
            <person name="Dopson M."/>
        </authorList>
    </citation>
    <scope>NUCLEOTIDE SEQUENCE</scope>
    <source>
        <strain evidence="2">TM448A01454</strain>
        <strain evidence="3">TM448B00537</strain>
    </source>
</reference>
<dbReference type="EMBL" id="MT144629">
    <property type="protein sequence ID" value="QJH95790.1"/>
    <property type="molecule type" value="Genomic_DNA"/>
</dbReference>
<dbReference type="AlphaFoldDB" id="A0A6H1ZQB4"/>
<evidence type="ECO:0000259" key="1">
    <source>
        <dbReference type="Pfam" id="PF05876"/>
    </source>
</evidence>
<dbReference type="InterPro" id="IPR006141">
    <property type="entry name" value="Intein_N"/>
</dbReference>
<protein>
    <submittedName>
        <fullName evidence="2">Putative terminase</fullName>
    </submittedName>
</protein>